<comment type="caution">
    <text evidence="1">The sequence shown here is derived from an EMBL/GenBank/DDBJ whole genome shotgun (WGS) entry which is preliminary data.</text>
</comment>
<dbReference type="Proteomes" id="UP001195483">
    <property type="component" value="Unassembled WGS sequence"/>
</dbReference>
<evidence type="ECO:0000313" key="2">
    <source>
        <dbReference type="Proteomes" id="UP001195483"/>
    </source>
</evidence>
<evidence type="ECO:0000313" key="1">
    <source>
        <dbReference type="EMBL" id="KAK3579465.1"/>
    </source>
</evidence>
<reference evidence="1" key="1">
    <citation type="journal article" date="2021" name="Genome Biol. Evol.">
        <title>A High-Quality Reference Genome for a Parasitic Bivalve with Doubly Uniparental Inheritance (Bivalvia: Unionida).</title>
        <authorList>
            <person name="Smith C.H."/>
        </authorList>
    </citation>
    <scope>NUCLEOTIDE SEQUENCE</scope>
    <source>
        <strain evidence="1">CHS0354</strain>
    </source>
</reference>
<keyword evidence="2" id="KW-1185">Reference proteome</keyword>
<reference evidence="1" key="3">
    <citation type="submission" date="2023-05" db="EMBL/GenBank/DDBJ databases">
        <authorList>
            <person name="Smith C.H."/>
        </authorList>
    </citation>
    <scope>NUCLEOTIDE SEQUENCE</scope>
    <source>
        <strain evidence="1">CHS0354</strain>
        <tissue evidence="1">Mantle</tissue>
    </source>
</reference>
<reference evidence="1" key="2">
    <citation type="journal article" date="2021" name="Genome Biol. Evol.">
        <title>Developing a high-quality reference genome for a parasitic bivalve with doubly uniparental inheritance (Bivalvia: Unionida).</title>
        <authorList>
            <person name="Smith C.H."/>
        </authorList>
    </citation>
    <scope>NUCLEOTIDE SEQUENCE</scope>
    <source>
        <strain evidence="1">CHS0354</strain>
        <tissue evidence="1">Mantle</tissue>
    </source>
</reference>
<organism evidence="1 2">
    <name type="scientific">Potamilus streckersoni</name>
    <dbReference type="NCBI Taxonomy" id="2493646"/>
    <lineage>
        <taxon>Eukaryota</taxon>
        <taxon>Metazoa</taxon>
        <taxon>Spiralia</taxon>
        <taxon>Lophotrochozoa</taxon>
        <taxon>Mollusca</taxon>
        <taxon>Bivalvia</taxon>
        <taxon>Autobranchia</taxon>
        <taxon>Heteroconchia</taxon>
        <taxon>Palaeoheterodonta</taxon>
        <taxon>Unionida</taxon>
        <taxon>Unionoidea</taxon>
        <taxon>Unionidae</taxon>
        <taxon>Ambleminae</taxon>
        <taxon>Lampsilini</taxon>
        <taxon>Potamilus</taxon>
    </lineage>
</organism>
<dbReference type="EMBL" id="JAEAOA010001694">
    <property type="protein sequence ID" value="KAK3579465.1"/>
    <property type="molecule type" value="Genomic_DNA"/>
</dbReference>
<accession>A0AAE0VJX8</accession>
<protein>
    <submittedName>
        <fullName evidence="1">Uncharacterized protein</fullName>
    </submittedName>
</protein>
<dbReference type="AlphaFoldDB" id="A0AAE0VJX8"/>
<proteinExistence type="predicted"/>
<gene>
    <name evidence="1" type="ORF">CHS0354_028272</name>
</gene>
<sequence length="58" mass="6940">MDESKQIYKETFETIRHIRQRSSPLDINVKIHAILVKKEDTGFQNVQMLKAKERLKQK</sequence>
<feature type="non-terminal residue" evidence="1">
    <location>
        <position position="58"/>
    </location>
</feature>
<name>A0AAE0VJX8_9BIVA</name>